<dbReference type="PROSITE" id="PS51257">
    <property type="entry name" value="PROKAR_LIPOPROTEIN"/>
    <property type="match status" value="1"/>
</dbReference>
<gene>
    <name evidence="2" type="ORF">HNR40_010042</name>
</gene>
<name>A0A7W8EMM1_9ACTN</name>
<reference evidence="2 3" key="1">
    <citation type="submission" date="2020-08" db="EMBL/GenBank/DDBJ databases">
        <title>Genomic Encyclopedia of Type Strains, Phase IV (KMG-IV): sequencing the most valuable type-strain genomes for metagenomic binning, comparative biology and taxonomic classification.</title>
        <authorList>
            <person name="Goeker M."/>
        </authorList>
    </citation>
    <scope>NUCLEOTIDE SEQUENCE [LARGE SCALE GENOMIC DNA]</scope>
    <source>
        <strain evidence="2 3">DSM 45385</strain>
    </source>
</reference>
<dbReference type="RefSeq" id="WP_184974655.1">
    <property type="nucleotide sequence ID" value="NZ_JACHIN010000024.1"/>
</dbReference>
<feature type="chain" id="PRO_5031340087" evidence="1">
    <location>
        <begin position="19"/>
        <end position="271"/>
    </location>
</feature>
<dbReference type="NCBIfam" id="NF045728">
    <property type="entry name" value="glycosyl_F510_1955"/>
    <property type="match status" value="1"/>
</dbReference>
<dbReference type="Proteomes" id="UP000568380">
    <property type="component" value="Unassembled WGS sequence"/>
</dbReference>
<dbReference type="InterPro" id="IPR054817">
    <property type="entry name" value="Glycosyl_F510_1955-like"/>
</dbReference>
<dbReference type="InterPro" id="IPR015943">
    <property type="entry name" value="WD40/YVTN_repeat-like_dom_sf"/>
</dbReference>
<feature type="signal peptide" evidence="1">
    <location>
        <begin position="1"/>
        <end position="18"/>
    </location>
</feature>
<evidence type="ECO:0000256" key="1">
    <source>
        <dbReference type="SAM" id="SignalP"/>
    </source>
</evidence>
<dbReference type="Gene3D" id="2.130.10.10">
    <property type="entry name" value="YVTN repeat-like/Quinoprotein amine dehydrogenase"/>
    <property type="match status" value="1"/>
</dbReference>
<sequence>MPRTLACLLLVLTATACAQERPDPGIGHVHGVGVDPADGAVYLAAHYGLFKVTGESSAQRVAGRVRDHMGFTVTGPKTFLASGHPGEDTPEAPPNLGLIRTTDAGATWTTVSEEGGADFHALEPAGADLYAFDSVTGRVRASGDGGTTWTQGAAEQVNDLAFAGERLYATTPDGLKVSANRGMDFEPVEKAPPLTHVAAAKELTGVDTGGRIHSSDDGGRSWRPAGALPGPAVAFAAIGENRLLAVTEDGIVHDSGDGGGMFNVLFRPANT</sequence>
<organism evidence="2 3">
    <name type="scientific">Nonomuraea endophytica</name>
    <dbReference type="NCBI Taxonomy" id="714136"/>
    <lineage>
        <taxon>Bacteria</taxon>
        <taxon>Bacillati</taxon>
        <taxon>Actinomycetota</taxon>
        <taxon>Actinomycetes</taxon>
        <taxon>Streptosporangiales</taxon>
        <taxon>Streptosporangiaceae</taxon>
        <taxon>Nonomuraea</taxon>
    </lineage>
</organism>
<dbReference type="EMBL" id="JACHIN010000024">
    <property type="protein sequence ID" value="MBB5084533.1"/>
    <property type="molecule type" value="Genomic_DNA"/>
</dbReference>
<protein>
    <submittedName>
        <fullName evidence="2">Photosystem II stability/assembly factor-like uncharacterized protein</fullName>
    </submittedName>
</protein>
<proteinExistence type="predicted"/>
<comment type="caution">
    <text evidence="2">The sequence shown here is derived from an EMBL/GenBank/DDBJ whole genome shotgun (WGS) entry which is preliminary data.</text>
</comment>
<keyword evidence="3" id="KW-1185">Reference proteome</keyword>
<dbReference type="AlphaFoldDB" id="A0A7W8EMM1"/>
<evidence type="ECO:0000313" key="3">
    <source>
        <dbReference type="Proteomes" id="UP000568380"/>
    </source>
</evidence>
<dbReference type="CDD" id="cd15482">
    <property type="entry name" value="Sialidase_non-viral"/>
    <property type="match status" value="1"/>
</dbReference>
<evidence type="ECO:0000313" key="2">
    <source>
        <dbReference type="EMBL" id="MBB5084533.1"/>
    </source>
</evidence>
<dbReference type="SUPFAM" id="SSF110296">
    <property type="entry name" value="Oligoxyloglucan reducing end-specific cellobiohydrolase"/>
    <property type="match status" value="1"/>
</dbReference>
<keyword evidence="1" id="KW-0732">Signal</keyword>
<accession>A0A7W8EMM1</accession>